<dbReference type="Proteomes" id="UP000466694">
    <property type="component" value="Unassembled WGS sequence"/>
</dbReference>
<protein>
    <submittedName>
        <fullName evidence="1">Uncharacterized protein</fullName>
    </submittedName>
</protein>
<name>A0A844AH09_RHIFR</name>
<dbReference type="EMBL" id="WISZ01000221">
    <property type="protein sequence ID" value="MQX12379.1"/>
    <property type="molecule type" value="Genomic_DNA"/>
</dbReference>
<dbReference type="AlphaFoldDB" id="A0A844AH09"/>
<evidence type="ECO:0000313" key="1">
    <source>
        <dbReference type="EMBL" id="MQX12379.1"/>
    </source>
</evidence>
<proteinExistence type="predicted"/>
<gene>
    <name evidence="1" type="ORF">GHK48_30185</name>
</gene>
<dbReference type="RefSeq" id="WP_037435949.1">
    <property type="nucleotide sequence ID" value="NZ_BJNI01000089.1"/>
</dbReference>
<organism evidence="1 2">
    <name type="scientific">Rhizobium fredii</name>
    <name type="common">Sinorhizobium fredii</name>
    <dbReference type="NCBI Taxonomy" id="380"/>
    <lineage>
        <taxon>Bacteria</taxon>
        <taxon>Pseudomonadati</taxon>
        <taxon>Pseudomonadota</taxon>
        <taxon>Alphaproteobacteria</taxon>
        <taxon>Hyphomicrobiales</taxon>
        <taxon>Rhizobiaceae</taxon>
        <taxon>Sinorhizobium/Ensifer group</taxon>
        <taxon>Sinorhizobium</taxon>
    </lineage>
</organism>
<evidence type="ECO:0000313" key="2">
    <source>
        <dbReference type="Proteomes" id="UP000466694"/>
    </source>
</evidence>
<comment type="caution">
    <text evidence="1">The sequence shown here is derived from an EMBL/GenBank/DDBJ whole genome shotgun (WGS) entry which is preliminary data.</text>
</comment>
<reference evidence="1 2" key="1">
    <citation type="journal article" date="2013" name="Genome Biol.">
        <title>Comparative genomics of the core and accessory genomes of 48 Sinorhizobium strains comprising five genospecies.</title>
        <authorList>
            <person name="Sugawara M."/>
            <person name="Epstein B."/>
            <person name="Badgley B.D."/>
            <person name="Unno T."/>
            <person name="Xu L."/>
            <person name="Reese J."/>
            <person name="Gyaneshwar P."/>
            <person name="Denny R."/>
            <person name="Mudge J."/>
            <person name="Bharti A.K."/>
            <person name="Farmer A.D."/>
            <person name="May G.D."/>
            <person name="Woodward J.E."/>
            <person name="Medigue C."/>
            <person name="Vallenet D."/>
            <person name="Lajus A."/>
            <person name="Rouy Z."/>
            <person name="Martinez-Vaz B."/>
            <person name="Tiffin P."/>
            <person name="Young N.D."/>
            <person name="Sadowsky M.J."/>
        </authorList>
    </citation>
    <scope>NUCLEOTIDE SEQUENCE [LARGE SCALE GENOMIC DNA]</scope>
    <source>
        <strain evidence="1 2">USDA205</strain>
    </source>
</reference>
<sequence length="82" mass="9501">MQAEETNILRMCSAHAWEELDDNVGRERFATAMVHMAYRILWPGNGVRTPAMEQLRQAWVALQEEDPRRRYVVKADDAPDDA</sequence>
<accession>A0A844AH09</accession>